<feature type="non-terminal residue" evidence="1">
    <location>
        <position position="1"/>
    </location>
</feature>
<dbReference type="InterPro" id="IPR036163">
    <property type="entry name" value="HMA_dom_sf"/>
</dbReference>
<protein>
    <submittedName>
        <fullName evidence="1">Uncharacterized protein</fullName>
    </submittedName>
</protein>
<reference evidence="1" key="1">
    <citation type="journal article" date="2015" name="Nature">
        <title>Complex archaea that bridge the gap between prokaryotes and eukaryotes.</title>
        <authorList>
            <person name="Spang A."/>
            <person name="Saw J.H."/>
            <person name="Jorgensen S.L."/>
            <person name="Zaremba-Niedzwiedzka K."/>
            <person name="Martijn J."/>
            <person name="Lind A.E."/>
            <person name="van Eijk R."/>
            <person name="Schleper C."/>
            <person name="Guy L."/>
            <person name="Ettema T.J."/>
        </authorList>
    </citation>
    <scope>NUCLEOTIDE SEQUENCE</scope>
</reference>
<dbReference type="EMBL" id="LAZR01026288">
    <property type="protein sequence ID" value="KKL69205.1"/>
    <property type="molecule type" value="Genomic_DNA"/>
</dbReference>
<sequence>GCAYGAEYGFNQAEGVVWAEVNLREKRGTVIYDPAVTSKDKLVQNVYIQAFGPKILQDIDYVPSRDEKRPNDG</sequence>
<proteinExistence type="predicted"/>
<dbReference type="Gene3D" id="3.30.70.100">
    <property type="match status" value="1"/>
</dbReference>
<accession>A0A0F9GIC2</accession>
<dbReference type="GO" id="GO:0046872">
    <property type="term" value="F:metal ion binding"/>
    <property type="evidence" value="ECO:0007669"/>
    <property type="project" value="InterPro"/>
</dbReference>
<comment type="caution">
    <text evidence="1">The sequence shown here is derived from an EMBL/GenBank/DDBJ whole genome shotgun (WGS) entry which is preliminary data.</text>
</comment>
<dbReference type="InterPro" id="IPR006121">
    <property type="entry name" value="HMA_dom"/>
</dbReference>
<dbReference type="AlphaFoldDB" id="A0A0F9GIC2"/>
<organism evidence="1">
    <name type="scientific">marine sediment metagenome</name>
    <dbReference type="NCBI Taxonomy" id="412755"/>
    <lineage>
        <taxon>unclassified sequences</taxon>
        <taxon>metagenomes</taxon>
        <taxon>ecological metagenomes</taxon>
    </lineage>
</organism>
<evidence type="ECO:0000313" key="1">
    <source>
        <dbReference type="EMBL" id="KKL69205.1"/>
    </source>
</evidence>
<gene>
    <name evidence="1" type="ORF">LCGC14_2117280</name>
</gene>
<dbReference type="SUPFAM" id="SSF55008">
    <property type="entry name" value="HMA, heavy metal-associated domain"/>
    <property type="match status" value="1"/>
</dbReference>
<dbReference type="CDD" id="cd00371">
    <property type="entry name" value="HMA"/>
    <property type="match status" value="1"/>
</dbReference>
<name>A0A0F9GIC2_9ZZZZ</name>